<reference evidence="2 3" key="1">
    <citation type="submission" date="2019-11" db="EMBL/GenBank/DDBJ databases">
        <title>Comparative genomics of hydrocarbon-degrading Desulfosarcina strains.</title>
        <authorList>
            <person name="Watanabe M."/>
            <person name="Kojima H."/>
            <person name="Fukui M."/>
        </authorList>
    </citation>
    <scope>NUCLEOTIDE SEQUENCE [LARGE SCALE GENOMIC DNA]</scope>
    <source>
        <strain evidence="2 3">PP31</strain>
    </source>
</reference>
<name>A0A5K7Z6M5_9BACT</name>
<gene>
    <name evidence="2" type="ORF">DSCW_27480</name>
</gene>
<proteinExistence type="predicted"/>
<keyword evidence="1" id="KW-0812">Transmembrane</keyword>
<dbReference type="Proteomes" id="UP000427769">
    <property type="component" value="Chromosome"/>
</dbReference>
<sequence>MKPILIFLTGMVVAMATVSEGLCHGVEGYVETVEGYCITAMYDDGELMSYAAVEIKAPGAEIVFQTGRTDRNGRFMILTDKPGTWQAAVSDGMGHRLALDFEVIPEGENQPKDQSVAPISTGKTSRPIKTIAGLSIIFGLCGFFYGWKARRAKNGS</sequence>
<dbReference type="OrthoDB" id="9815598at2"/>
<feature type="transmembrane region" description="Helical" evidence="1">
    <location>
        <begin position="128"/>
        <end position="147"/>
    </location>
</feature>
<keyword evidence="1" id="KW-1133">Transmembrane helix</keyword>
<evidence type="ECO:0000313" key="3">
    <source>
        <dbReference type="Proteomes" id="UP000427769"/>
    </source>
</evidence>
<dbReference type="KEGG" id="dwd:DSCW_27480"/>
<accession>A0A5K7Z6M5</accession>
<dbReference type="RefSeq" id="WP_155304261.1">
    <property type="nucleotide sequence ID" value="NZ_AP021875.1"/>
</dbReference>
<evidence type="ECO:0000313" key="2">
    <source>
        <dbReference type="EMBL" id="BBO75331.1"/>
    </source>
</evidence>
<keyword evidence="3" id="KW-1185">Reference proteome</keyword>
<keyword evidence="1" id="KW-0472">Membrane</keyword>
<protein>
    <submittedName>
        <fullName evidence="2">Uncharacterized protein</fullName>
    </submittedName>
</protein>
<dbReference type="AlphaFoldDB" id="A0A5K7Z6M5"/>
<dbReference type="EMBL" id="AP021875">
    <property type="protein sequence ID" value="BBO75331.1"/>
    <property type="molecule type" value="Genomic_DNA"/>
</dbReference>
<organism evidence="2 3">
    <name type="scientific">Desulfosarcina widdelii</name>
    <dbReference type="NCBI Taxonomy" id="947919"/>
    <lineage>
        <taxon>Bacteria</taxon>
        <taxon>Pseudomonadati</taxon>
        <taxon>Thermodesulfobacteriota</taxon>
        <taxon>Desulfobacteria</taxon>
        <taxon>Desulfobacterales</taxon>
        <taxon>Desulfosarcinaceae</taxon>
        <taxon>Desulfosarcina</taxon>
    </lineage>
</organism>
<evidence type="ECO:0000256" key="1">
    <source>
        <dbReference type="SAM" id="Phobius"/>
    </source>
</evidence>